<dbReference type="InterPro" id="IPR053187">
    <property type="entry name" value="Notoamide_regulator"/>
</dbReference>
<name>A0AAI9EC45_9PEZI</name>
<feature type="compositionally biased region" description="Basic and acidic residues" evidence="2">
    <location>
        <begin position="104"/>
        <end position="113"/>
    </location>
</feature>
<proteinExistence type="predicted"/>
<dbReference type="GO" id="GO:0008270">
    <property type="term" value="F:zinc ion binding"/>
    <property type="evidence" value="ECO:0007669"/>
    <property type="project" value="InterPro"/>
</dbReference>
<accession>A0AAI9EC45</accession>
<evidence type="ECO:0000313" key="4">
    <source>
        <dbReference type="EMBL" id="CAK4030848.1"/>
    </source>
</evidence>
<dbReference type="AlphaFoldDB" id="A0AAI9EC45"/>
<feature type="compositionally biased region" description="Basic and acidic residues" evidence="2">
    <location>
        <begin position="143"/>
        <end position="153"/>
    </location>
</feature>
<dbReference type="SUPFAM" id="SSF57701">
    <property type="entry name" value="Zn2/Cys6 DNA-binding domain"/>
    <property type="match status" value="1"/>
</dbReference>
<evidence type="ECO:0000259" key="3">
    <source>
        <dbReference type="PROSITE" id="PS50048"/>
    </source>
</evidence>
<sequence>MTNAKSSVKKGPRREQVANACMGCRSSKVKCSGKHPRCSRCLAKGLPCQYDVSEEGVTRRQHMLQAWEGQKRDLDCVQSVMHVLRHGTDSEAAATLARLRVGHSVEQESDRISKRPGQAELSDPDASSPPPNDSFTPETVGDGDFRGDLKGDYDTAGVPSPMLTSHGGSHASAPASLYAESQISSFDTPMTDLTSCSYSQPTSATSEQQHTYATCSLVDLHDPTTLFPFDPIIPNTQTWHA</sequence>
<organism evidence="4 5">
    <name type="scientific">Lecanosticta acicola</name>
    <dbReference type="NCBI Taxonomy" id="111012"/>
    <lineage>
        <taxon>Eukaryota</taxon>
        <taxon>Fungi</taxon>
        <taxon>Dikarya</taxon>
        <taxon>Ascomycota</taxon>
        <taxon>Pezizomycotina</taxon>
        <taxon>Dothideomycetes</taxon>
        <taxon>Dothideomycetidae</taxon>
        <taxon>Mycosphaerellales</taxon>
        <taxon>Mycosphaerellaceae</taxon>
        <taxon>Lecanosticta</taxon>
    </lineage>
</organism>
<comment type="caution">
    <text evidence="4">The sequence shown here is derived from an EMBL/GenBank/DDBJ whole genome shotgun (WGS) entry which is preliminary data.</text>
</comment>
<dbReference type="PRINTS" id="PR00755">
    <property type="entry name" value="AFLATOXINBRP"/>
</dbReference>
<dbReference type="Gene3D" id="4.10.240.10">
    <property type="entry name" value="Zn(2)-C6 fungal-type DNA-binding domain"/>
    <property type="match status" value="1"/>
</dbReference>
<dbReference type="PROSITE" id="PS00463">
    <property type="entry name" value="ZN2_CY6_FUNGAL_1"/>
    <property type="match status" value="1"/>
</dbReference>
<dbReference type="InterPro" id="IPR001138">
    <property type="entry name" value="Zn2Cys6_DnaBD"/>
</dbReference>
<dbReference type="PANTHER" id="PTHR47256">
    <property type="entry name" value="ZN(II)2CYS6 TRANSCRIPTION FACTOR (EUROFUNG)-RELATED"/>
    <property type="match status" value="1"/>
</dbReference>
<dbReference type="GO" id="GO:0000981">
    <property type="term" value="F:DNA-binding transcription factor activity, RNA polymerase II-specific"/>
    <property type="evidence" value="ECO:0007669"/>
    <property type="project" value="InterPro"/>
</dbReference>
<evidence type="ECO:0000313" key="5">
    <source>
        <dbReference type="Proteomes" id="UP001296104"/>
    </source>
</evidence>
<protein>
    <submittedName>
        <fullName evidence="4">Aflatoxin regulatory</fullName>
    </submittedName>
</protein>
<keyword evidence="1" id="KW-0539">Nucleus</keyword>
<evidence type="ECO:0000256" key="2">
    <source>
        <dbReference type="SAM" id="MobiDB-lite"/>
    </source>
</evidence>
<gene>
    <name evidence="4" type="ORF">LECACI_7A006006</name>
</gene>
<dbReference type="Pfam" id="PF00172">
    <property type="entry name" value="Zn_clus"/>
    <property type="match status" value="1"/>
</dbReference>
<feature type="region of interest" description="Disordered" evidence="2">
    <location>
        <begin position="104"/>
        <end position="172"/>
    </location>
</feature>
<dbReference type="SMART" id="SM00066">
    <property type="entry name" value="GAL4"/>
    <property type="match status" value="1"/>
</dbReference>
<dbReference type="CDD" id="cd00067">
    <property type="entry name" value="GAL4"/>
    <property type="match status" value="1"/>
</dbReference>
<reference evidence="4" key="1">
    <citation type="submission" date="2023-11" db="EMBL/GenBank/DDBJ databases">
        <authorList>
            <person name="Alioto T."/>
            <person name="Alioto T."/>
            <person name="Gomez Garrido J."/>
        </authorList>
    </citation>
    <scope>NUCLEOTIDE SEQUENCE</scope>
</reference>
<feature type="domain" description="Zn(2)-C6 fungal-type" evidence="3">
    <location>
        <begin position="20"/>
        <end position="50"/>
    </location>
</feature>
<dbReference type="PANTHER" id="PTHR47256:SF1">
    <property type="entry name" value="ZN(II)2CYS6 TRANSCRIPTION FACTOR (EUROFUNG)"/>
    <property type="match status" value="1"/>
</dbReference>
<dbReference type="EMBL" id="CAVMBE010000041">
    <property type="protein sequence ID" value="CAK4030848.1"/>
    <property type="molecule type" value="Genomic_DNA"/>
</dbReference>
<dbReference type="Proteomes" id="UP001296104">
    <property type="component" value="Unassembled WGS sequence"/>
</dbReference>
<evidence type="ECO:0000256" key="1">
    <source>
        <dbReference type="ARBA" id="ARBA00023242"/>
    </source>
</evidence>
<dbReference type="PROSITE" id="PS50048">
    <property type="entry name" value="ZN2_CY6_FUNGAL_2"/>
    <property type="match status" value="1"/>
</dbReference>
<dbReference type="InterPro" id="IPR036864">
    <property type="entry name" value="Zn2-C6_fun-type_DNA-bd_sf"/>
</dbReference>
<keyword evidence="5" id="KW-1185">Reference proteome</keyword>